<dbReference type="Proteomes" id="UP000038011">
    <property type="component" value="Unassembled WGS sequence"/>
</dbReference>
<evidence type="ECO:0000313" key="2">
    <source>
        <dbReference type="Proteomes" id="UP000038011"/>
    </source>
</evidence>
<gene>
    <name evidence="1" type="ORF">SU32_02495</name>
</gene>
<comment type="caution">
    <text evidence="1">The sequence shown here is derived from an EMBL/GenBank/DDBJ whole genome shotgun (WGS) entry which is preliminary data.</text>
</comment>
<name>A0A0N0E8S8_9HYPH</name>
<dbReference type="AlphaFoldDB" id="A0A0N0E8S8"/>
<keyword evidence="2" id="KW-1185">Reference proteome</keyword>
<reference evidence="1 2" key="1">
    <citation type="submission" date="2015-01" db="EMBL/GenBank/DDBJ databases">
        <title>Ahrensia donghaiensis sp. nov., a novel dimethylsulphoniopropionate-cleavage bacterium isolated from seawater and emended descriptions of the genus Ahrensia and Ahrensia kielensis.</title>
        <authorList>
            <person name="Liu J."/>
        </authorList>
    </citation>
    <scope>NUCLEOTIDE SEQUENCE [LARGE SCALE GENOMIC DNA]</scope>
    <source>
        <strain evidence="1 2">LZD062</strain>
    </source>
</reference>
<evidence type="ECO:0000313" key="1">
    <source>
        <dbReference type="EMBL" id="KPB02711.1"/>
    </source>
</evidence>
<accession>A0A0N0E8S8</accession>
<proteinExistence type="predicted"/>
<sequence>MVGLLIVPAAQAQEPVSPTLSLELNAVEQVNTNCRLVFVAENKLGSALESLSLETVLFDAGGKVNRFTLFDFKSLPADKMRVRQFELPDTQCSAVSKILINGVATCKGASFSGSECSEAMKLNSTTDTEIAG</sequence>
<dbReference type="EMBL" id="JXMU01000002">
    <property type="protein sequence ID" value="KPB02711.1"/>
    <property type="molecule type" value="Genomic_DNA"/>
</dbReference>
<evidence type="ECO:0008006" key="3">
    <source>
        <dbReference type="Google" id="ProtNLM"/>
    </source>
</evidence>
<dbReference type="PATRIC" id="fig|1514904.3.peg.1703"/>
<dbReference type="STRING" id="1514904.SU32_02495"/>
<organism evidence="1 2">
    <name type="scientific">Ahrensia marina</name>
    <dbReference type="NCBI Taxonomy" id="1514904"/>
    <lineage>
        <taxon>Bacteria</taxon>
        <taxon>Pseudomonadati</taxon>
        <taxon>Pseudomonadota</taxon>
        <taxon>Alphaproteobacteria</taxon>
        <taxon>Hyphomicrobiales</taxon>
        <taxon>Ahrensiaceae</taxon>
        <taxon>Ahrensia</taxon>
    </lineage>
</organism>
<protein>
    <recommendedName>
        <fullName evidence="3">Tat pathway signal sequence domain protein</fullName>
    </recommendedName>
</protein>